<dbReference type="AlphaFoldDB" id="A0AAD7R302"/>
<proteinExistence type="predicted"/>
<protein>
    <submittedName>
        <fullName evidence="1">Uncharacterized protein</fullName>
    </submittedName>
</protein>
<dbReference type="Proteomes" id="UP001221898">
    <property type="component" value="Unassembled WGS sequence"/>
</dbReference>
<comment type="caution">
    <text evidence="1">The sequence shown here is derived from an EMBL/GenBank/DDBJ whole genome shotgun (WGS) entry which is preliminary data.</text>
</comment>
<organism evidence="1 2">
    <name type="scientific">Aldrovandia affinis</name>
    <dbReference type="NCBI Taxonomy" id="143900"/>
    <lineage>
        <taxon>Eukaryota</taxon>
        <taxon>Metazoa</taxon>
        <taxon>Chordata</taxon>
        <taxon>Craniata</taxon>
        <taxon>Vertebrata</taxon>
        <taxon>Euteleostomi</taxon>
        <taxon>Actinopterygii</taxon>
        <taxon>Neopterygii</taxon>
        <taxon>Teleostei</taxon>
        <taxon>Notacanthiformes</taxon>
        <taxon>Halosauridae</taxon>
        <taxon>Aldrovandia</taxon>
    </lineage>
</organism>
<evidence type="ECO:0000313" key="2">
    <source>
        <dbReference type="Proteomes" id="UP001221898"/>
    </source>
</evidence>
<evidence type="ECO:0000313" key="1">
    <source>
        <dbReference type="EMBL" id="KAJ8361694.1"/>
    </source>
</evidence>
<gene>
    <name evidence="1" type="ORF">AAFF_G00430960</name>
</gene>
<name>A0AAD7R302_9TELE</name>
<keyword evidence="2" id="KW-1185">Reference proteome</keyword>
<accession>A0AAD7R302</accession>
<sequence length="113" mass="12383">MELPRGGLQWGGVSLCSLGRKASEAEFMQYRLPVGRGGLHSVHPKGEVVGLGDGVLFDQMEQFSAKVGIPVNCILPVKNYHEEGGLQDDMDELLLKALRQIVNYANDYVKSLP</sequence>
<reference evidence="1" key="1">
    <citation type="journal article" date="2023" name="Science">
        <title>Genome structures resolve the early diversification of teleost fishes.</title>
        <authorList>
            <person name="Parey E."/>
            <person name="Louis A."/>
            <person name="Montfort J."/>
            <person name="Bouchez O."/>
            <person name="Roques C."/>
            <person name="Iampietro C."/>
            <person name="Lluch J."/>
            <person name="Castinel A."/>
            <person name="Donnadieu C."/>
            <person name="Desvignes T."/>
            <person name="Floi Bucao C."/>
            <person name="Jouanno E."/>
            <person name="Wen M."/>
            <person name="Mejri S."/>
            <person name="Dirks R."/>
            <person name="Jansen H."/>
            <person name="Henkel C."/>
            <person name="Chen W.J."/>
            <person name="Zahm M."/>
            <person name="Cabau C."/>
            <person name="Klopp C."/>
            <person name="Thompson A.W."/>
            <person name="Robinson-Rechavi M."/>
            <person name="Braasch I."/>
            <person name="Lecointre G."/>
            <person name="Bobe J."/>
            <person name="Postlethwait J.H."/>
            <person name="Berthelot C."/>
            <person name="Roest Crollius H."/>
            <person name="Guiguen Y."/>
        </authorList>
    </citation>
    <scope>NUCLEOTIDE SEQUENCE</scope>
    <source>
        <strain evidence="1">NC1722</strain>
    </source>
</reference>
<dbReference type="EMBL" id="JAINUG010000929">
    <property type="protein sequence ID" value="KAJ8361694.1"/>
    <property type="molecule type" value="Genomic_DNA"/>
</dbReference>